<gene>
    <name evidence="2" type="ORF">KFE25_005356</name>
</gene>
<evidence type="ECO:0000313" key="3">
    <source>
        <dbReference type="Proteomes" id="UP000751190"/>
    </source>
</evidence>
<proteinExistence type="predicted"/>
<accession>A0A8J6CC71</accession>
<feature type="compositionally biased region" description="Low complexity" evidence="1">
    <location>
        <begin position="409"/>
        <end position="418"/>
    </location>
</feature>
<dbReference type="AlphaFoldDB" id="A0A8J6CC71"/>
<evidence type="ECO:0000313" key="2">
    <source>
        <dbReference type="EMBL" id="KAG8465786.1"/>
    </source>
</evidence>
<protein>
    <submittedName>
        <fullName evidence="2">Uncharacterized protein</fullName>
    </submittedName>
</protein>
<keyword evidence="3" id="KW-1185">Reference proteome</keyword>
<dbReference type="Proteomes" id="UP000751190">
    <property type="component" value="Unassembled WGS sequence"/>
</dbReference>
<evidence type="ECO:0000256" key="1">
    <source>
        <dbReference type="SAM" id="MobiDB-lite"/>
    </source>
</evidence>
<feature type="region of interest" description="Disordered" evidence="1">
    <location>
        <begin position="409"/>
        <end position="448"/>
    </location>
</feature>
<organism evidence="2 3">
    <name type="scientific">Diacronema lutheri</name>
    <name type="common">Unicellular marine alga</name>
    <name type="synonym">Monochrysis lutheri</name>
    <dbReference type="NCBI Taxonomy" id="2081491"/>
    <lineage>
        <taxon>Eukaryota</taxon>
        <taxon>Haptista</taxon>
        <taxon>Haptophyta</taxon>
        <taxon>Pavlovophyceae</taxon>
        <taxon>Pavlovales</taxon>
        <taxon>Pavlovaceae</taxon>
        <taxon>Diacronema</taxon>
    </lineage>
</organism>
<sequence length="448" mass="48627">MDPAAARAASPPAISAEMARVLAAAGLGLREEVVAIVARAPSAGALPVDRERAGAVVVMAGLARKCDDPVYMRAAMHDCARGDAAMVAVLQFYGARTGPGRSEWRSLGNESAVYTFAHCAEQLVAAAKASGGRCELVLGRQYFDEDLHARPRPCAAQSSGANLNVYRTVIQTIALGRAHAWARRFFPRARMYVRARMDGLFCVPPHGALQPDTRKLLVTMEGKHDEVTGTYQLDDQLAVLSADVADIYYGAWRVWSPFNCSNTCYAGGGSNAADAVTLELTRACSGEVALNKWLTGQGVQPTGMLPKLSRSLRRPRAHARRPRRRPINVTDATVATFRARTCPADWLATLRTPRSGPFTCVQRMGMPGEPRDVDFCVLYARNMRRIRCQTAHKNYMCIMQNVHRALARPLPASAPPSRAGREGGRRAASSMGVKNQTRTARPTVGRAL</sequence>
<comment type="caution">
    <text evidence="2">The sequence shown here is derived from an EMBL/GenBank/DDBJ whole genome shotgun (WGS) entry which is preliminary data.</text>
</comment>
<name>A0A8J6CC71_DIALT</name>
<dbReference type="EMBL" id="JAGTXO010000009">
    <property type="protein sequence ID" value="KAG8465786.1"/>
    <property type="molecule type" value="Genomic_DNA"/>
</dbReference>
<reference evidence="2" key="1">
    <citation type="submission" date="2021-05" db="EMBL/GenBank/DDBJ databases">
        <title>The genome of the haptophyte Pavlova lutheri (Diacronema luteri, Pavlovales) - a model for lipid biosynthesis in eukaryotic algae.</title>
        <authorList>
            <person name="Hulatt C.J."/>
            <person name="Posewitz M.C."/>
        </authorList>
    </citation>
    <scope>NUCLEOTIDE SEQUENCE</scope>
    <source>
        <strain evidence="2">NIVA-4/92</strain>
    </source>
</reference>